<protein>
    <submittedName>
        <fullName evidence="1">Glycosyltransferase family 4 protein</fullName>
        <ecNumber evidence="1">2.4.-.-</ecNumber>
    </submittedName>
</protein>
<dbReference type="Gene3D" id="3.40.50.2000">
    <property type="entry name" value="Glycogen Phosphorylase B"/>
    <property type="match status" value="1"/>
</dbReference>
<organism evidence="1 2">
    <name type="scientific">Actinomycetospora atypica</name>
    <dbReference type="NCBI Taxonomy" id="1290095"/>
    <lineage>
        <taxon>Bacteria</taxon>
        <taxon>Bacillati</taxon>
        <taxon>Actinomycetota</taxon>
        <taxon>Actinomycetes</taxon>
        <taxon>Pseudonocardiales</taxon>
        <taxon>Pseudonocardiaceae</taxon>
        <taxon>Actinomycetospora</taxon>
    </lineage>
</organism>
<name>A0ABV9YM84_9PSEU</name>
<dbReference type="PANTHER" id="PTHR46656:SF3">
    <property type="entry name" value="PUTATIVE-RELATED"/>
    <property type="match status" value="1"/>
</dbReference>
<keyword evidence="1" id="KW-0808">Transferase</keyword>
<proteinExistence type="predicted"/>
<dbReference type="EC" id="2.4.-.-" evidence="1"/>
<dbReference type="RefSeq" id="WP_378034952.1">
    <property type="nucleotide sequence ID" value="NZ_JBHSIV010000004.1"/>
</dbReference>
<evidence type="ECO:0000313" key="2">
    <source>
        <dbReference type="Proteomes" id="UP001595947"/>
    </source>
</evidence>
<dbReference type="CDD" id="cd03801">
    <property type="entry name" value="GT4_PimA-like"/>
    <property type="match status" value="1"/>
</dbReference>
<sequence>MTSQLKALLRPPAVAAVLAAEHAVAARRMGRARTEERGSTWRVEAFYAKPNGLTRGAQLQVDSMGRAGVPTSPGSAGPADGGLATGAGSNLVLHSGAPECARLINGLALPPLSVYPIGYWAWELPDPPRDWKRYQGLVSEIWTPSTFSAASLRRLFDIPVYVVPHRVAPEPRRARDPDSIFTVLTMADSRSSFDRKNPIGAVSAFRRAFGDRSDVRLIVKLLGRPSEVSELVNAVGGASNIEFLTETLGLDELRALFRQSDVLLSLHRAEGFGLPILEAMAHGTPAVATGWSGNLDFMGPDDGILVPYRLVDVRDRAGVYRHRSQWADPDVEYAATALRELADDPVGYASLSRAAHKSAQQLVRFASPWHEHNSSSGADCGESEP</sequence>
<evidence type="ECO:0000313" key="1">
    <source>
        <dbReference type="EMBL" id="MFC5061601.1"/>
    </source>
</evidence>
<reference evidence="2" key="1">
    <citation type="journal article" date="2019" name="Int. J. Syst. Evol. Microbiol.">
        <title>The Global Catalogue of Microorganisms (GCM) 10K type strain sequencing project: providing services to taxonomists for standard genome sequencing and annotation.</title>
        <authorList>
            <consortium name="The Broad Institute Genomics Platform"/>
            <consortium name="The Broad Institute Genome Sequencing Center for Infectious Disease"/>
            <person name="Wu L."/>
            <person name="Ma J."/>
        </authorList>
    </citation>
    <scope>NUCLEOTIDE SEQUENCE [LARGE SCALE GENOMIC DNA]</scope>
    <source>
        <strain evidence="2">CGMCC 4.7093</strain>
    </source>
</reference>
<comment type="caution">
    <text evidence="1">The sequence shown here is derived from an EMBL/GenBank/DDBJ whole genome shotgun (WGS) entry which is preliminary data.</text>
</comment>
<dbReference type="EMBL" id="JBHSIV010000004">
    <property type="protein sequence ID" value="MFC5061601.1"/>
    <property type="molecule type" value="Genomic_DNA"/>
</dbReference>
<dbReference type="SUPFAM" id="SSF53756">
    <property type="entry name" value="UDP-Glycosyltransferase/glycogen phosphorylase"/>
    <property type="match status" value="1"/>
</dbReference>
<dbReference type="Proteomes" id="UP001595947">
    <property type="component" value="Unassembled WGS sequence"/>
</dbReference>
<dbReference type="PANTHER" id="PTHR46656">
    <property type="entry name" value="PUTATIVE-RELATED"/>
    <property type="match status" value="1"/>
</dbReference>
<keyword evidence="2" id="KW-1185">Reference proteome</keyword>
<dbReference type="GO" id="GO:0016757">
    <property type="term" value="F:glycosyltransferase activity"/>
    <property type="evidence" value="ECO:0007669"/>
    <property type="project" value="UniProtKB-KW"/>
</dbReference>
<dbReference type="Pfam" id="PF13692">
    <property type="entry name" value="Glyco_trans_1_4"/>
    <property type="match status" value="1"/>
</dbReference>
<gene>
    <name evidence="1" type="ORF">ACFPBZ_05250</name>
</gene>
<accession>A0ABV9YM84</accession>
<keyword evidence="1" id="KW-0328">Glycosyltransferase</keyword>